<feature type="transmembrane region" description="Helical" evidence="1">
    <location>
        <begin position="205"/>
        <end position="226"/>
    </location>
</feature>
<gene>
    <name evidence="2" type="ORF">HB847_13420</name>
</gene>
<comment type="caution">
    <text evidence="2">The sequence shown here is derived from an EMBL/GenBank/DDBJ whole genome shotgun (WGS) entry which is preliminary data.</text>
</comment>
<dbReference type="RefSeq" id="WP_185377672.1">
    <property type="nucleotide sequence ID" value="NZ_JAARPL010000010.1"/>
</dbReference>
<evidence type="ECO:0000313" key="3">
    <source>
        <dbReference type="Proteomes" id="UP000591929"/>
    </source>
</evidence>
<keyword evidence="1" id="KW-1133">Transmembrane helix</keyword>
<name>A0A841Y8Y9_9LIST</name>
<dbReference type="EMBL" id="JAARPL010000010">
    <property type="protein sequence ID" value="MBC1373373.1"/>
    <property type="molecule type" value="Genomic_DNA"/>
</dbReference>
<evidence type="ECO:0000313" key="2">
    <source>
        <dbReference type="EMBL" id="MBC1373373.1"/>
    </source>
</evidence>
<keyword evidence="1" id="KW-0472">Membrane</keyword>
<dbReference type="Proteomes" id="UP000591929">
    <property type="component" value="Unassembled WGS sequence"/>
</dbReference>
<protein>
    <submittedName>
        <fullName evidence="2">Uncharacterized protein</fullName>
    </submittedName>
</protein>
<accession>A0A841Y8Y9</accession>
<feature type="transmembrane region" description="Helical" evidence="1">
    <location>
        <begin position="246"/>
        <end position="263"/>
    </location>
</feature>
<sequence length="335" mass="38635">MEDKERLIPTIHESELATAKQYFYQYFGTPEKISKVFEGTFLFNKGQMNTLNHRITEKLKMHQEAGFLIDVIVKLKNKKILEFNTWNSFMEHDLTDDCPTESVTIKWRFNAILPNFPTPQNHVLSLTLTNGMKPEEMIRLIFSGGLEDEKNLDIAPYPIFASIIFVNNILADELLDIISKWVSAINLEAQSEEKVKKRLFKYRQLIAISTEFLVTVLLMGTSAFFFIKNLTHIKGNEIGKISTEDFIFYLTYFFIVIGLFFIANRIAKIVASSIFTNLSTFRGKSFFELSEKDTTNRKMLQKKKKSSTIKLLGSLLIIIVSSFVGKIIDMLIELF</sequence>
<reference evidence="2 3" key="1">
    <citation type="submission" date="2020-03" db="EMBL/GenBank/DDBJ databases">
        <title>Soil Listeria distribution.</title>
        <authorList>
            <person name="Liao J."/>
            <person name="Wiedmann M."/>
        </authorList>
    </citation>
    <scope>NUCLEOTIDE SEQUENCE [LARGE SCALE GENOMIC DNA]</scope>
    <source>
        <strain evidence="2 3">FSL L7-1681</strain>
    </source>
</reference>
<feature type="transmembrane region" description="Helical" evidence="1">
    <location>
        <begin position="307"/>
        <end position="328"/>
    </location>
</feature>
<organism evidence="2 3">
    <name type="scientific">Listeria booriae</name>
    <dbReference type="NCBI Taxonomy" id="1552123"/>
    <lineage>
        <taxon>Bacteria</taxon>
        <taxon>Bacillati</taxon>
        <taxon>Bacillota</taxon>
        <taxon>Bacilli</taxon>
        <taxon>Bacillales</taxon>
        <taxon>Listeriaceae</taxon>
        <taxon>Listeria</taxon>
    </lineage>
</organism>
<proteinExistence type="predicted"/>
<dbReference type="AlphaFoldDB" id="A0A841Y8Y9"/>
<evidence type="ECO:0000256" key="1">
    <source>
        <dbReference type="SAM" id="Phobius"/>
    </source>
</evidence>
<keyword evidence="1" id="KW-0812">Transmembrane</keyword>